<dbReference type="RefSeq" id="XP_003956046.1">
    <property type="nucleotide sequence ID" value="XM_003955997.1"/>
</dbReference>
<dbReference type="AlphaFoldDB" id="H2ARB1"/>
<gene>
    <name evidence="2" type="primary">KAFR0B06150</name>
    <name evidence="2" type="ORF">KAFR_0B06150</name>
</gene>
<feature type="region of interest" description="Disordered" evidence="1">
    <location>
        <begin position="1"/>
        <end position="20"/>
    </location>
</feature>
<dbReference type="EMBL" id="HE650822">
    <property type="protein sequence ID" value="CCF56911.1"/>
    <property type="molecule type" value="Genomic_DNA"/>
</dbReference>
<dbReference type="HOGENOM" id="CLU_018066_0_0_1"/>
<evidence type="ECO:0000256" key="1">
    <source>
        <dbReference type="SAM" id="MobiDB-lite"/>
    </source>
</evidence>
<name>H2ARB1_KAZAF</name>
<evidence type="ECO:0000313" key="2">
    <source>
        <dbReference type="EMBL" id="CCF56911.1"/>
    </source>
</evidence>
<dbReference type="Proteomes" id="UP000005220">
    <property type="component" value="Chromosome 2"/>
</dbReference>
<dbReference type="KEGG" id="kaf:KAFR_0B06150"/>
<sequence>MASIVRNSNTDEEDMESLSVPIPLPDYSRNTIASNNIKQTEPKIRIKSQNSLFLLSYSDTDSNPNLETINCFNISIYVDIPTIDYYNDELKHYKLSKLNKKVKLNKLRSSIWNSICSETFWDTVLNSQNPLTCILTINTSGSIRYVQTIKFIIESFYNKIYAKNPKLSMRINLSVSDISLKWFKTFLDDHLLDTSLINFINIDYHRQNNDTKIIKSPFKEYFTKLSNKFTTKKTTVDEIDSLIVITNSTGIRALLTILSDKPLTNFVSVDSINKNNSTLINRDSSSILNFQNNLLTSNKDKSVRIRSLSINRKSATSHVKGTTSASSSDEEEDDSDDSDSDSENVLTNSNSAQLEDKDEGISFYVPTLFSRSSSNADLPAQNDSSQTISNVGAKKKNRFRSLSLMDPMLRKPFSKDELKRDKTFANIYVHDGSFINNGAPSYSKRKYSINNKSLIPPEFYSRISSPPTSNNSSNTSLNSFTKSNSGVKLFEQHLINKSFEDLHNNSNIFNDLINRRKRQQQKQQQQLGLNFNNDNNTTIDLDSEDKLLLGNSKDHQETIGNLNLKLYDDDKNSDNDTKKDNPASKHVKFKKIISFDLYGPNDCDNNDTNWVLGGNNK</sequence>
<feature type="compositionally biased region" description="Acidic residues" evidence="1">
    <location>
        <begin position="328"/>
        <end position="342"/>
    </location>
</feature>
<dbReference type="GeneID" id="13884793"/>
<proteinExistence type="predicted"/>
<accession>H2ARB1</accession>
<dbReference type="InParanoid" id="H2ARB1"/>
<evidence type="ECO:0000313" key="3">
    <source>
        <dbReference type="Proteomes" id="UP000005220"/>
    </source>
</evidence>
<protein>
    <submittedName>
        <fullName evidence="2">Uncharacterized protein</fullName>
    </submittedName>
</protein>
<dbReference type="FunCoup" id="H2ARB1">
    <property type="interactions" value="81"/>
</dbReference>
<dbReference type="eggNOG" id="ENOG502QRGG">
    <property type="taxonomic scope" value="Eukaryota"/>
</dbReference>
<feature type="compositionally biased region" description="Polar residues" evidence="1">
    <location>
        <begin position="316"/>
        <end position="325"/>
    </location>
</feature>
<reference evidence="2 3" key="1">
    <citation type="journal article" date="2011" name="Proc. Natl. Acad. Sci. U.S.A.">
        <title>Evolutionary erosion of yeast sex chromosomes by mating-type switching accidents.</title>
        <authorList>
            <person name="Gordon J.L."/>
            <person name="Armisen D."/>
            <person name="Proux-Wera E."/>
            <person name="Oheigeartaigh S.S."/>
            <person name="Byrne K.P."/>
            <person name="Wolfe K.H."/>
        </authorList>
    </citation>
    <scope>NUCLEOTIDE SEQUENCE [LARGE SCALE GENOMIC DNA]</scope>
    <source>
        <strain evidence="3">ATCC 22294 / BCRC 22015 / CBS 2517 / CECT 1963 / NBRC 1671 / NRRL Y-8276</strain>
    </source>
</reference>
<keyword evidence="3" id="KW-1185">Reference proteome</keyword>
<organism evidence="2 3">
    <name type="scientific">Kazachstania africana (strain ATCC 22294 / BCRC 22015 / CBS 2517 / CECT 1963 / NBRC 1671 / NRRL Y-8276)</name>
    <name type="common">Yeast</name>
    <name type="synonym">Kluyveromyces africanus</name>
    <dbReference type="NCBI Taxonomy" id="1071382"/>
    <lineage>
        <taxon>Eukaryota</taxon>
        <taxon>Fungi</taxon>
        <taxon>Dikarya</taxon>
        <taxon>Ascomycota</taxon>
        <taxon>Saccharomycotina</taxon>
        <taxon>Saccharomycetes</taxon>
        <taxon>Saccharomycetales</taxon>
        <taxon>Saccharomycetaceae</taxon>
        <taxon>Kazachstania</taxon>
    </lineage>
</organism>
<feature type="region of interest" description="Disordered" evidence="1">
    <location>
        <begin position="316"/>
        <end position="352"/>
    </location>
</feature>
<dbReference type="OrthoDB" id="4070605at2759"/>